<dbReference type="SUPFAM" id="SSF55846">
    <property type="entry name" value="N-acetylmuramoyl-L-alanine amidase-like"/>
    <property type="match status" value="1"/>
</dbReference>
<dbReference type="CDD" id="cd06583">
    <property type="entry name" value="PGRP"/>
    <property type="match status" value="1"/>
</dbReference>
<evidence type="ECO:0000313" key="3">
    <source>
        <dbReference type="EMBL" id="GKU27183.1"/>
    </source>
</evidence>
<dbReference type="Gene3D" id="3.40.80.10">
    <property type="entry name" value="Peptidoglycan recognition protein-like"/>
    <property type="match status" value="1"/>
</dbReference>
<feature type="domain" description="SH3b" evidence="2">
    <location>
        <begin position="526"/>
        <end position="592"/>
    </location>
</feature>
<feature type="domain" description="SH3b" evidence="2">
    <location>
        <begin position="336"/>
        <end position="401"/>
    </location>
</feature>
<dbReference type="InterPro" id="IPR052354">
    <property type="entry name" value="Cell_Wall_Dynamics_Protein"/>
</dbReference>
<feature type="domain" description="SH3b" evidence="2">
    <location>
        <begin position="231"/>
        <end position="298"/>
    </location>
</feature>
<name>A0A9W6DCX0_9CLOT</name>
<reference evidence="3" key="1">
    <citation type="journal article" date="2023" name="Int. J. Syst. Evol. Microbiol.">
        <title>&lt;i&gt;Clostridium folliculivorans&lt;/i&gt; sp. nov., isolated from soil samples of an organic paddy in Japan.</title>
        <authorList>
            <person name="Tazawa J."/>
            <person name="Kobayashi H."/>
            <person name="Tanizawa Y."/>
            <person name="Uchino A."/>
            <person name="Tanaka F."/>
            <person name="Urashima Y."/>
            <person name="Miura S."/>
            <person name="Sakamoto M."/>
            <person name="Ohkuma M."/>
            <person name="Tohno M."/>
        </authorList>
    </citation>
    <scope>NUCLEOTIDE SEQUENCE</scope>
    <source>
        <strain evidence="3">D1-1</strain>
    </source>
</reference>
<keyword evidence="4" id="KW-1185">Reference proteome</keyword>
<proteinExistence type="predicted"/>
<dbReference type="SMART" id="SM00287">
    <property type="entry name" value="SH3b"/>
    <property type="match status" value="4"/>
</dbReference>
<accession>A0A9W6DCX0</accession>
<comment type="caution">
    <text evidence="3">The sequence shown here is derived from an EMBL/GenBank/DDBJ whole genome shotgun (WGS) entry which is preliminary data.</text>
</comment>
<dbReference type="SMART" id="SM00644">
    <property type="entry name" value="Ami_2"/>
    <property type="match status" value="1"/>
</dbReference>
<feature type="region of interest" description="Disordered" evidence="1">
    <location>
        <begin position="304"/>
        <end position="342"/>
    </location>
</feature>
<dbReference type="PANTHER" id="PTHR34408:SF1">
    <property type="entry name" value="GLYCOSYL HYDROLASE FAMILY 19 DOMAIN-CONTAINING PROTEIN HI_1415"/>
    <property type="match status" value="1"/>
</dbReference>
<dbReference type="EMBL" id="BQXY01000010">
    <property type="protein sequence ID" value="GKU27183.1"/>
    <property type="molecule type" value="Genomic_DNA"/>
</dbReference>
<dbReference type="InterPro" id="IPR003646">
    <property type="entry name" value="SH3-like_bac-type"/>
</dbReference>
<sequence length="592" mass="64044">MKKKLLTALVISSTITSMVVTEEAVQAFGEEQNKDTATNLEQQNTAVSSDTPVLNGIKVNKQLININYSQGINILPKYIVIHDTDNRQFGANAMNNRNYFANHPEAEASAHYTVDQSNIIQCLEDTWRGWHCGDRYNPIINNSNTIAIELCVNPDNNFDKTLQNGIALTKYLMQKYNIPAENVVRHYDVTGKICPKMMIKDRPELWTYFKSVIAGQQTSNGSVPATAEPKAKGSLVNVSKSLNIREKANGTSTVIGGISAGQTVNIYEEDNGWYKIDFTKDGVKQYGYVSKSYVLITQGSLTTTNGNTQTGSGNTGSTGSSNSGQTSGNSQQGATDKKGKVTNISTNLNVRSAASSSSTVIAYLKNNTEVKINYEQNGWYNITFDNNKTGFVNKQYITLIEPVSSTVPSSGTSTTPSAPTTPTGGTSTTPTVPPAGQTNNTNTVQKGRVINISTSLTMRKGAGTNYSAIAYLRNGTEVQIKSQQGDWYQVISGDKEGYVSKNYIQITSTQDSSSAGTNSGQTTTNLKPATVINVSTNLNVRQGAGTNTLVIGYLLNNASVKVISQVNGWCQIEFTTNTGTKQGYVKAEYIKI</sequence>
<dbReference type="PANTHER" id="PTHR34408">
    <property type="entry name" value="FAMILY PROTEIN, PUTATIVE-RELATED"/>
    <property type="match status" value="1"/>
</dbReference>
<dbReference type="InterPro" id="IPR036505">
    <property type="entry name" value="Amidase/PGRP_sf"/>
</dbReference>
<dbReference type="Pfam" id="PF08239">
    <property type="entry name" value="SH3_3"/>
    <property type="match status" value="4"/>
</dbReference>
<feature type="compositionally biased region" description="Low complexity" evidence="1">
    <location>
        <begin position="304"/>
        <end position="333"/>
    </location>
</feature>
<evidence type="ECO:0000313" key="4">
    <source>
        <dbReference type="Proteomes" id="UP001057868"/>
    </source>
</evidence>
<feature type="domain" description="SH3b" evidence="2">
    <location>
        <begin position="445"/>
        <end position="508"/>
    </location>
</feature>
<protein>
    <recommendedName>
        <fullName evidence="2">SH3b domain-containing protein</fullName>
    </recommendedName>
</protein>
<dbReference type="Pfam" id="PF01510">
    <property type="entry name" value="Amidase_2"/>
    <property type="match status" value="1"/>
</dbReference>
<dbReference type="RefSeq" id="WP_261854054.1">
    <property type="nucleotide sequence ID" value="NZ_BQXY01000010.1"/>
</dbReference>
<dbReference type="GO" id="GO:0009253">
    <property type="term" value="P:peptidoglycan catabolic process"/>
    <property type="evidence" value="ECO:0007669"/>
    <property type="project" value="InterPro"/>
</dbReference>
<dbReference type="GO" id="GO:0008745">
    <property type="term" value="F:N-acetylmuramoyl-L-alanine amidase activity"/>
    <property type="evidence" value="ECO:0007669"/>
    <property type="project" value="InterPro"/>
</dbReference>
<gene>
    <name evidence="3" type="ORF">CFOLD11_40100</name>
</gene>
<dbReference type="Proteomes" id="UP001057868">
    <property type="component" value="Unassembled WGS sequence"/>
</dbReference>
<feature type="compositionally biased region" description="Low complexity" evidence="1">
    <location>
        <begin position="405"/>
        <end position="436"/>
    </location>
</feature>
<evidence type="ECO:0000256" key="1">
    <source>
        <dbReference type="SAM" id="MobiDB-lite"/>
    </source>
</evidence>
<dbReference type="PROSITE" id="PS51781">
    <property type="entry name" value="SH3B"/>
    <property type="match status" value="4"/>
</dbReference>
<dbReference type="AlphaFoldDB" id="A0A9W6DCX0"/>
<organism evidence="3 4">
    <name type="scientific">Clostridium folliculivorans</name>
    <dbReference type="NCBI Taxonomy" id="2886038"/>
    <lineage>
        <taxon>Bacteria</taxon>
        <taxon>Bacillati</taxon>
        <taxon>Bacillota</taxon>
        <taxon>Clostridia</taxon>
        <taxon>Eubacteriales</taxon>
        <taxon>Clostridiaceae</taxon>
        <taxon>Clostridium</taxon>
    </lineage>
</organism>
<dbReference type="Gene3D" id="2.30.30.40">
    <property type="entry name" value="SH3 Domains"/>
    <property type="match status" value="4"/>
</dbReference>
<dbReference type="InterPro" id="IPR002502">
    <property type="entry name" value="Amidase_domain"/>
</dbReference>
<feature type="region of interest" description="Disordered" evidence="1">
    <location>
        <begin position="405"/>
        <end position="445"/>
    </location>
</feature>
<evidence type="ECO:0000259" key="2">
    <source>
        <dbReference type="PROSITE" id="PS51781"/>
    </source>
</evidence>